<organism evidence="11 12">
    <name type="scientific">Aspergillus glaucus CBS 516.65</name>
    <dbReference type="NCBI Taxonomy" id="1160497"/>
    <lineage>
        <taxon>Eukaryota</taxon>
        <taxon>Fungi</taxon>
        <taxon>Dikarya</taxon>
        <taxon>Ascomycota</taxon>
        <taxon>Pezizomycotina</taxon>
        <taxon>Eurotiomycetes</taxon>
        <taxon>Eurotiomycetidae</taxon>
        <taxon>Eurotiales</taxon>
        <taxon>Aspergillaceae</taxon>
        <taxon>Aspergillus</taxon>
        <taxon>Aspergillus subgen. Aspergillus</taxon>
    </lineage>
</organism>
<dbReference type="PANTHER" id="PTHR21529">
    <property type="entry name" value="MAMMARY TURMOR VIRUS RECEPTOR HOMOLOG 1, 2 MTVR1, 2"/>
    <property type="match status" value="1"/>
</dbReference>
<dbReference type="GO" id="GO:0008270">
    <property type="term" value="F:zinc ion binding"/>
    <property type="evidence" value="ECO:0007669"/>
    <property type="project" value="UniProtKB-KW"/>
</dbReference>
<dbReference type="PROSITE" id="PS50103">
    <property type="entry name" value="ZF_C3H1"/>
    <property type="match status" value="1"/>
</dbReference>
<dbReference type="EMBL" id="KV878904">
    <property type="protein sequence ID" value="OJJ81882.1"/>
    <property type="molecule type" value="Genomic_DNA"/>
</dbReference>
<dbReference type="InterPro" id="IPR027417">
    <property type="entry name" value="P-loop_NTPase"/>
</dbReference>
<dbReference type="GO" id="GO:0004386">
    <property type="term" value="F:helicase activity"/>
    <property type="evidence" value="ECO:0007669"/>
    <property type="project" value="UniProtKB-UniRule"/>
</dbReference>
<accession>A0A1L9VDI0</accession>
<evidence type="ECO:0000259" key="9">
    <source>
        <dbReference type="PROSITE" id="PS50103"/>
    </source>
</evidence>
<keyword evidence="3 5" id="KW-0347">Helicase</keyword>
<dbReference type="GO" id="GO:0016787">
    <property type="term" value="F:hydrolase activity"/>
    <property type="evidence" value="ECO:0007669"/>
    <property type="project" value="UniProtKB-UniRule"/>
</dbReference>
<feature type="signal peptide" evidence="8">
    <location>
        <begin position="1"/>
        <end position="16"/>
    </location>
</feature>
<dbReference type="Proteomes" id="UP000184300">
    <property type="component" value="Unassembled WGS sequence"/>
</dbReference>
<keyword evidence="1 5" id="KW-0547">Nucleotide-binding</keyword>
<evidence type="ECO:0000259" key="10">
    <source>
        <dbReference type="PROSITE" id="PS51198"/>
    </source>
</evidence>
<sequence length="2351" mass="265545">MERPFLLLLFVVSVAAFLVNELFAIQGLIEFCAPCTEEGILNMLGGTLTAVLVAVLVFEGYKRCREENNEEYEERRRLARAATLHEQQDDEVEKASLLDSQLANPTPKRATAEAAHTSDPTLPNGASNKAPDIAVGATDTITSDTNDTTIWLEGLLGTAKDSLPEAAGTFLIVELRRSKMVSQETTLSSLLLRTEPPSHLEYTIAVSSISSWNLNIFQDESNRDSVLLHADRVLSRLKKLFEAFQQQDLHQDVLEGLVRGLVLPLIHDVDPLFTVDQAFPLVGAALPIVTKASSSCIREAAKVLLDVDGLLERLLSHERYIVVLKEWFSSKNSHLDKILVKRLTDKLVGMCDNCTGRHGIQTVCQEWHTVKALMESLAYLANFVEGEELKQHQKIRDLPLLAGMRMLDRDDKKTNRARQAKQRELSIPEPTWQQLSLLGIKKPESLRAVQNIQEELESERTASILRAVIDTYPCRLCWEVVTGKSSLPVYKVKLSENTKGSSVKCDIFGKRIGLWKVLLTDRAFKSSRKLARTGSFDRVERKLRELANGQWKGKDISHRVGTKKQRHEMRIPVLQAVVTRELSMLWQIDIGFYEDQPWERQQVVKVWHIVDSEDEIPNAINQVIFLQQAYTTDDVHMCSQRPIQQSDGRFLPAKFDNIKNNRNYSRPEPAPASKAANRELIDMSNKFYSLTEPFLRTIVHATGAEEVPFDLSPEEIEIVSHFNTSSLILGRSGTGKTTCLLFKILAKYRAQSMSDGPPIRQLLLTRSPYLASKLQTYAKSLIQTQAHGKPLVNMSDEDDDLLNEEGSDEPLSLFSLEDKSFPFVCTYDQLLRLLDNTIQRADRSNFLHDGPTASANVARRVGVSRGPRMVDFNAFKVEYWTCLAGIIPSQCPPELLFSEIMGVIKGSSLTAMSLEWLAREQYLSRSSKASPAFSGEADRERVYAAFERYEKLKKQRNEVDELDRVLGLLRSLRNDPALSQLVRQGFEEIYVDEVQDLRCLDIVLLLNCVCDARGVHLAGDTAQCISKDSFFRFPEIKAVFFEHYDSVAAETGQPELAKPTQFSLAKNYRSHQGILSLASFTMQMLWNGFPDAIDKLDPEIGQVGGPRPMIFVGFDSGILSAKMIGLVKLNDRVADFGAEQVILVRDEIAKDRLQKQIGEIALVLTILESKGMEFDDVLAYDFFSGSNLGSSYRCLHLLARGAKSQFDSQRHTGLCSELKHLYVAITRARNQLWFVERNESSVDPVLQALRANRSEQFVEVVKRKDPDVAEKVKVLRAGGSVDPERWIKRGAHLLRQKNFADALFCFKKASYKKGIKESQAYLYEQQGRTCRAAGDLDGYSDNYDKAIELFVEIGMIREAAKFLESLERYERVARLWEENGQHLKAAVFYEKAGLFVNASHSYDVVGKCEEAVEVLCRGELFDELIGYIHRNSARISDNTIHRYSRLCNILLKQGRISPKLRAKTIDLLGSDVDKEQFFREFELFDHLGTLYSSKKRYSDLFNICVLTGDLTSAINAAISYDLGYTVEESSVETVFHYVMAETVFAHRGLIKMEVNQRGALLKPHKLPYLTRIASQWKKAFDLIGRFEDEGEPYNISPLEDGRVKDFLCLFAIAFEGHSFARSKVSLIPLDVVTQAGKIMQNLNSEDTALQEGLLLLFGVFRMSGSTGKTVLRPWSPLAADSSESTTSYSFEDLLRRAKEWIVPKFSEIVAVLDDTLSKLWKLETQKRCISFITRGNCSNKLKGCTYMHEVPNTEYCTSRVNGLLRICSVFCQLTPLYLQMTMDDDFQRRFLGRRRRWLENLIEELTVVTSFEQSPEATVLAQSHIRTNRQLAATSSCLEELVFYRLAKEWTSRQSLTMMLEQAHLARFLDPQISVRFSRALHHMVWYTLQRQGVNSSLETAHNAVLHTEGIRNAMASNNFNIFASQIGAFLCHVEYIDLNALYAYEALMSVFDFTATYLLSMINPGNAVAIPWSWAALHLPAIMHARNAKSGGMPDQAIFVYGSCLLNLTAGFCRIVSNLERAMSQYGGYGLSFGRARPAAFIRRRNSDFLATVVLNLGNWPLPLRGISELINQVQASLPPPSASGSSFLKRLQEDLLGSFRLYNGKDKMCIITLDDKATHPFYLSSFFEKGVLVTKLSDILQGFQGIAEAVAASDEKRQDMNKSEEDEYMGFNPEIIVHLQRRWRIILTRIHEQRRARKTHHGQILISIQKICSVVLDGERGTRAFSDILKIHIRALLFTQGITILIEIDKATRTIRAARDSWKAAIERAFTISEIEVLDNITPQIGNVESKLSNLMEVWSLHGFEKHIPRTSPEKWRAGACQAVRALKSIKYEVDAVERKLASTAESGA</sequence>
<name>A0A1L9VDI0_ASPGL</name>
<evidence type="ECO:0000256" key="6">
    <source>
        <dbReference type="PROSITE-ProRule" id="PRU00723"/>
    </source>
</evidence>
<dbReference type="OrthoDB" id="3156807at2759"/>
<keyword evidence="12" id="KW-1185">Reference proteome</keyword>
<protein>
    <recommendedName>
        <fullName evidence="13">UvrD-like helicase ATP-binding domain-containing protein</fullName>
    </recommendedName>
</protein>
<gene>
    <name evidence="11" type="ORF">ASPGLDRAFT_59891</name>
</gene>
<dbReference type="InterPro" id="IPR000571">
    <property type="entry name" value="Znf_CCCH"/>
</dbReference>
<feature type="compositionally biased region" description="Polar residues" evidence="7">
    <location>
        <begin position="118"/>
        <end position="127"/>
    </location>
</feature>
<evidence type="ECO:0000256" key="5">
    <source>
        <dbReference type="PROSITE-ProRule" id="PRU00560"/>
    </source>
</evidence>
<keyword evidence="6" id="KW-0479">Metal-binding</keyword>
<evidence type="ECO:0000256" key="2">
    <source>
        <dbReference type="ARBA" id="ARBA00022801"/>
    </source>
</evidence>
<keyword evidence="4 5" id="KW-0067">ATP-binding</keyword>
<dbReference type="GeneID" id="34464667"/>
<feature type="domain" description="UvrD-like helicase ATP-binding" evidence="10">
    <location>
        <begin position="709"/>
        <end position="1071"/>
    </location>
</feature>
<keyword evidence="8" id="KW-0732">Signal</keyword>
<keyword evidence="6" id="KW-0863">Zinc-finger</keyword>
<evidence type="ECO:0008006" key="13">
    <source>
        <dbReference type="Google" id="ProtNLM"/>
    </source>
</evidence>
<dbReference type="GO" id="GO:0005524">
    <property type="term" value="F:ATP binding"/>
    <property type="evidence" value="ECO:0007669"/>
    <property type="project" value="UniProtKB-UniRule"/>
</dbReference>
<keyword evidence="6" id="KW-0862">Zinc</keyword>
<dbReference type="InterPro" id="IPR014016">
    <property type="entry name" value="UvrD-like_ATP-bd"/>
</dbReference>
<dbReference type="VEuPathDB" id="FungiDB:ASPGLDRAFT_59891"/>
<evidence type="ECO:0000256" key="4">
    <source>
        <dbReference type="ARBA" id="ARBA00022840"/>
    </source>
</evidence>
<feature type="zinc finger region" description="C3H1-type" evidence="6">
    <location>
        <begin position="1722"/>
        <end position="1751"/>
    </location>
</feature>
<dbReference type="STRING" id="1160497.A0A1L9VDI0"/>
<dbReference type="Pfam" id="PF00580">
    <property type="entry name" value="UvrD-helicase"/>
    <property type="match status" value="1"/>
</dbReference>
<evidence type="ECO:0000256" key="8">
    <source>
        <dbReference type="SAM" id="SignalP"/>
    </source>
</evidence>
<evidence type="ECO:0000256" key="7">
    <source>
        <dbReference type="SAM" id="MobiDB-lite"/>
    </source>
</evidence>
<evidence type="ECO:0000313" key="11">
    <source>
        <dbReference type="EMBL" id="OJJ81882.1"/>
    </source>
</evidence>
<dbReference type="SUPFAM" id="SSF52540">
    <property type="entry name" value="P-loop containing nucleoside triphosphate hydrolases"/>
    <property type="match status" value="1"/>
</dbReference>
<keyword evidence="2 5" id="KW-0378">Hydrolase</keyword>
<dbReference type="PROSITE" id="PS51198">
    <property type="entry name" value="UVRD_HELICASE_ATP_BIND"/>
    <property type="match status" value="1"/>
</dbReference>
<dbReference type="SUPFAM" id="SSF48452">
    <property type="entry name" value="TPR-like"/>
    <property type="match status" value="1"/>
</dbReference>
<evidence type="ECO:0000256" key="1">
    <source>
        <dbReference type="ARBA" id="ARBA00022741"/>
    </source>
</evidence>
<dbReference type="Gene3D" id="1.25.40.10">
    <property type="entry name" value="Tetratricopeptide repeat domain"/>
    <property type="match status" value="1"/>
</dbReference>
<feature type="binding site" evidence="5">
    <location>
        <begin position="730"/>
        <end position="737"/>
    </location>
    <ligand>
        <name>ATP</name>
        <dbReference type="ChEBI" id="CHEBI:30616"/>
    </ligand>
</feature>
<feature type="chain" id="PRO_5012996364" description="UvrD-like helicase ATP-binding domain-containing protein" evidence="8">
    <location>
        <begin position="17"/>
        <end position="2351"/>
    </location>
</feature>
<evidence type="ECO:0000313" key="12">
    <source>
        <dbReference type="Proteomes" id="UP000184300"/>
    </source>
</evidence>
<evidence type="ECO:0000256" key="3">
    <source>
        <dbReference type="ARBA" id="ARBA00022806"/>
    </source>
</evidence>
<dbReference type="PANTHER" id="PTHR21529:SF4">
    <property type="entry name" value="TPR AND ANKYRIN REPEAT-CONTAINING PROTEIN 1"/>
    <property type="match status" value="1"/>
</dbReference>
<dbReference type="InterPro" id="IPR011990">
    <property type="entry name" value="TPR-like_helical_dom_sf"/>
</dbReference>
<dbReference type="RefSeq" id="XP_022398580.1">
    <property type="nucleotide sequence ID" value="XM_022548407.1"/>
</dbReference>
<dbReference type="Gene3D" id="3.40.50.300">
    <property type="entry name" value="P-loop containing nucleotide triphosphate hydrolases"/>
    <property type="match status" value="2"/>
</dbReference>
<dbReference type="InterPro" id="IPR039904">
    <property type="entry name" value="TRANK1"/>
</dbReference>
<reference evidence="12" key="1">
    <citation type="journal article" date="2017" name="Genome Biol.">
        <title>Comparative genomics reveals high biological diversity and specific adaptations in the industrially and medically important fungal genus Aspergillus.</title>
        <authorList>
            <person name="de Vries R.P."/>
            <person name="Riley R."/>
            <person name="Wiebenga A."/>
            <person name="Aguilar-Osorio G."/>
            <person name="Amillis S."/>
            <person name="Uchima C.A."/>
            <person name="Anderluh G."/>
            <person name="Asadollahi M."/>
            <person name="Askin M."/>
            <person name="Barry K."/>
            <person name="Battaglia E."/>
            <person name="Bayram O."/>
            <person name="Benocci T."/>
            <person name="Braus-Stromeyer S.A."/>
            <person name="Caldana C."/>
            <person name="Canovas D."/>
            <person name="Cerqueira G.C."/>
            <person name="Chen F."/>
            <person name="Chen W."/>
            <person name="Choi C."/>
            <person name="Clum A."/>
            <person name="Dos Santos R.A."/>
            <person name="Damasio A.R."/>
            <person name="Diallinas G."/>
            <person name="Emri T."/>
            <person name="Fekete E."/>
            <person name="Flipphi M."/>
            <person name="Freyberg S."/>
            <person name="Gallo A."/>
            <person name="Gournas C."/>
            <person name="Habgood R."/>
            <person name="Hainaut M."/>
            <person name="Harispe M.L."/>
            <person name="Henrissat B."/>
            <person name="Hilden K.S."/>
            <person name="Hope R."/>
            <person name="Hossain A."/>
            <person name="Karabika E."/>
            <person name="Karaffa L."/>
            <person name="Karanyi Z."/>
            <person name="Krasevec N."/>
            <person name="Kuo A."/>
            <person name="Kusch H."/>
            <person name="LaButti K."/>
            <person name="Lagendijk E.L."/>
            <person name="Lapidus A."/>
            <person name="Levasseur A."/>
            <person name="Lindquist E."/>
            <person name="Lipzen A."/>
            <person name="Logrieco A.F."/>
            <person name="MacCabe A."/>
            <person name="Maekelae M.R."/>
            <person name="Malavazi I."/>
            <person name="Melin P."/>
            <person name="Meyer V."/>
            <person name="Mielnichuk N."/>
            <person name="Miskei M."/>
            <person name="Molnar A.P."/>
            <person name="Mule G."/>
            <person name="Ngan C.Y."/>
            <person name="Orejas M."/>
            <person name="Orosz E."/>
            <person name="Ouedraogo J.P."/>
            <person name="Overkamp K.M."/>
            <person name="Park H.-S."/>
            <person name="Perrone G."/>
            <person name="Piumi F."/>
            <person name="Punt P.J."/>
            <person name="Ram A.F."/>
            <person name="Ramon A."/>
            <person name="Rauscher S."/>
            <person name="Record E."/>
            <person name="Riano-Pachon D.M."/>
            <person name="Robert V."/>
            <person name="Roehrig J."/>
            <person name="Ruller R."/>
            <person name="Salamov A."/>
            <person name="Salih N.S."/>
            <person name="Samson R.A."/>
            <person name="Sandor E."/>
            <person name="Sanguinetti M."/>
            <person name="Schuetze T."/>
            <person name="Sepcic K."/>
            <person name="Shelest E."/>
            <person name="Sherlock G."/>
            <person name="Sophianopoulou V."/>
            <person name="Squina F.M."/>
            <person name="Sun H."/>
            <person name="Susca A."/>
            <person name="Todd R.B."/>
            <person name="Tsang A."/>
            <person name="Unkles S.E."/>
            <person name="van de Wiele N."/>
            <person name="van Rossen-Uffink D."/>
            <person name="Oliveira J.V."/>
            <person name="Vesth T.C."/>
            <person name="Visser J."/>
            <person name="Yu J.-H."/>
            <person name="Zhou M."/>
            <person name="Andersen M.R."/>
            <person name="Archer D.B."/>
            <person name="Baker S.E."/>
            <person name="Benoit I."/>
            <person name="Brakhage A.A."/>
            <person name="Braus G.H."/>
            <person name="Fischer R."/>
            <person name="Frisvad J.C."/>
            <person name="Goldman G.H."/>
            <person name="Houbraken J."/>
            <person name="Oakley B."/>
            <person name="Pocsi I."/>
            <person name="Scazzocchio C."/>
            <person name="Seiboth B."/>
            <person name="vanKuyk P.A."/>
            <person name="Wortman J."/>
            <person name="Dyer P.S."/>
            <person name="Grigoriev I.V."/>
        </authorList>
    </citation>
    <scope>NUCLEOTIDE SEQUENCE [LARGE SCALE GENOMIC DNA]</scope>
    <source>
        <strain evidence="12">CBS 516.65</strain>
    </source>
</reference>
<proteinExistence type="predicted"/>
<feature type="region of interest" description="Disordered" evidence="7">
    <location>
        <begin position="100"/>
        <end position="132"/>
    </location>
</feature>
<feature type="domain" description="C3H1-type" evidence="9">
    <location>
        <begin position="1722"/>
        <end position="1751"/>
    </location>
</feature>